<keyword evidence="4" id="KW-0342">GTP-binding</keyword>
<dbReference type="RefSeq" id="XP_021338236.1">
    <property type="nucleotide sequence ID" value="XM_021481613.1"/>
</dbReference>
<evidence type="ECO:0000256" key="7">
    <source>
        <dbReference type="ARBA" id="ARBA00023289"/>
    </source>
</evidence>
<dbReference type="Gene3D" id="3.40.50.300">
    <property type="entry name" value="P-loop containing nucleotide triphosphate hydrolases"/>
    <property type="match status" value="1"/>
</dbReference>
<evidence type="ECO:0000256" key="5">
    <source>
        <dbReference type="ARBA" id="ARBA00023136"/>
    </source>
</evidence>
<evidence type="ECO:0000313" key="8">
    <source>
        <dbReference type="EMBL" id="SJK86039.1"/>
    </source>
</evidence>
<dbReference type="SMART" id="SM00176">
    <property type="entry name" value="RAN"/>
    <property type="match status" value="1"/>
</dbReference>
<evidence type="ECO:0000256" key="4">
    <source>
        <dbReference type="ARBA" id="ARBA00023134"/>
    </source>
</evidence>
<reference evidence="8 9" key="1">
    <citation type="journal article" date="2012" name="Nucleic Acids Res.">
        <title>Sequencing of the smallest Apicomplexan genome from the human pathogen Babesia microti.</title>
        <authorList>
            <person name="Cornillot E."/>
            <person name="Hadj-Kaddour K."/>
            <person name="Dassouli A."/>
            <person name="Noel B."/>
            <person name="Ranwez V."/>
            <person name="Vacherie B."/>
            <person name="Augagneur Y."/>
            <person name="Bres V."/>
            <person name="Duclos A."/>
            <person name="Randazzo S."/>
            <person name="Carcy B."/>
            <person name="Debierre-Grockiego F."/>
            <person name="Delbecq S."/>
            <person name="Moubri-Menage K."/>
            <person name="Shams-Eldin H."/>
            <person name="Usmani-Brown S."/>
            <person name="Bringaud F."/>
            <person name="Wincker P."/>
            <person name="Vivares C.P."/>
            <person name="Schwarz R.T."/>
            <person name="Schetters T.P."/>
            <person name="Krause P.J."/>
            <person name="Gorenflot A."/>
            <person name="Berry V."/>
            <person name="Barbe V."/>
            <person name="Ben Mamoun C."/>
        </authorList>
    </citation>
    <scope>NUCLEOTIDE SEQUENCE [LARGE SCALE GENOMIC DNA]</scope>
    <source>
        <strain evidence="8 9">RI</strain>
    </source>
</reference>
<protein>
    <submittedName>
        <fullName evidence="8">Rab family, other</fullName>
    </submittedName>
</protein>
<dbReference type="PROSITE" id="PS51420">
    <property type="entry name" value="RHO"/>
    <property type="match status" value="1"/>
</dbReference>
<keyword evidence="9" id="KW-1185">Reference proteome</keyword>
<name>A0A1R4AAK6_BABMR</name>
<comment type="subcellular location">
    <subcellularLocation>
        <location evidence="1">Membrane</location>
        <topology evidence="1">Lipid-anchor</topology>
    </subcellularLocation>
</comment>
<dbReference type="InterPro" id="IPR005225">
    <property type="entry name" value="Small_GTP-bd"/>
</dbReference>
<dbReference type="GO" id="GO:0016020">
    <property type="term" value="C:membrane"/>
    <property type="evidence" value="ECO:0007669"/>
    <property type="project" value="UniProtKB-SubCell"/>
</dbReference>
<dbReference type="PROSITE" id="PS51421">
    <property type="entry name" value="RAS"/>
    <property type="match status" value="1"/>
</dbReference>
<dbReference type="SMART" id="SM00175">
    <property type="entry name" value="RAB"/>
    <property type="match status" value="1"/>
</dbReference>
<keyword evidence="7" id="KW-0636">Prenylation</keyword>
<evidence type="ECO:0000256" key="6">
    <source>
        <dbReference type="ARBA" id="ARBA00023288"/>
    </source>
</evidence>
<dbReference type="SMART" id="SM00174">
    <property type="entry name" value="RHO"/>
    <property type="match status" value="1"/>
</dbReference>
<dbReference type="SMART" id="SM00173">
    <property type="entry name" value="RAS"/>
    <property type="match status" value="1"/>
</dbReference>
<evidence type="ECO:0000256" key="3">
    <source>
        <dbReference type="ARBA" id="ARBA00022741"/>
    </source>
</evidence>
<dbReference type="OrthoDB" id="9989112at2759"/>
<dbReference type="PRINTS" id="PR00449">
    <property type="entry name" value="RASTRNSFRMNG"/>
</dbReference>
<evidence type="ECO:0000256" key="2">
    <source>
        <dbReference type="ARBA" id="ARBA00006270"/>
    </source>
</evidence>
<dbReference type="KEGG" id="bmic:BMR1_02g02755"/>
<dbReference type="EMBL" id="FO082872">
    <property type="protein sequence ID" value="SJK86039.1"/>
    <property type="molecule type" value="Genomic_DNA"/>
</dbReference>
<dbReference type="PANTHER" id="PTHR47979">
    <property type="entry name" value="DRAB11-RELATED"/>
    <property type="match status" value="1"/>
</dbReference>
<keyword evidence="5" id="KW-0472">Membrane</keyword>
<dbReference type="InterPro" id="IPR001806">
    <property type="entry name" value="Small_GTPase"/>
</dbReference>
<dbReference type="GO" id="GO:0003924">
    <property type="term" value="F:GTPase activity"/>
    <property type="evidence" value="ECO:0007669"/>
    <property type="project" value="InterPro"/>
</dbReference>
<keyword evidence="3" id="KW-0547">Nucleotide-binding</keyword>
<dbReference type="AlphaFoldDB" id="A0A1R4AAK6"/>
<dbReference type="SUPFAM" id="SSF52540">
    <property type="entry name" value="P-loop containing nucleoside triphosphate hydrolases"/>
    <property type="match status" value="1"/>
</dbReference>
<dbReference type="GeneID" id="24424333"/>
<proteinExistence type="inferred from homology"/>
<reference evidence="8 9" key="2">
    <citation type="journal article" date="2013" name="PLoS ONE">
        <title>Whole genome mapping and re-organization of the nuclear and mitochondrial genomes of Babesia microti isolates.</title>
        <authorList>
            <person name="Cornillot E."/>
            <person name="Dassouli A."/>
            <person name="Garg A."/>
            <person name="Pachikara N."/>
            <person name="Randazzo S."/>
            <person name="Depoix D."/>
            <person name="Carcy B."/>
            <person name="Delbecq S."/>
            <person name="Frutos R."/>
            <person name="Silva J.C."/>
            <person name="Sutton R."/>
            <person name="Krause P.J."/>
            <person name="Mamoun C.B."/>
        </authorList>
    </citation>
    <scope>NUCLEOTIDE SEQUENCE [LARGE SCALE GENOMIC DNA]</scope>
    <source>
        <strain evidence="8 9">RI</strain>
    </source>
</reference>
<accession>A0A1R4AAK6</accession>
<evidence type="ECO:0000313" key="9">
    <source>
        <dbReference type="Proteomes" id="UP000002899"/>
    </source>
</evidence>
<keyword evidence="6" id="KW-0449">Lipoprotein</keyword>
<dbReference type="FunFam" id="3.40.50.300:FF:000274">
    <property type="entry name" value="ras-related protein RABA5a"/>
    <property type="match status" value="1"/>
</dbReference>
<gene>
    <name evidence="8" type="ORF">BMR1_02g02755</name>
</gene>
<organism evidence="8 9">
    <name type="scientific">Babesia microti (strain RI)</name>
    <dbReference type="NCBI Taxonomy" id="1133968"/>
    <lineage>
        <taxon>Eukaryota</taxon>
        <taxon>Sar</taxon>
        <taxon>Alveolata</taxon>
        <taxon>Apicomplexa</taxon>
        <taxon>Aconoidasida</taxon>
        <taxon>Piroplasmida</taxon>
        <taxon>Babesiidae</taxon>
        <taxon>Babesia</taxon>
    </lineage>
</organism>
<dbReference type="InterPro" id="IPR050209">
    <property type="entry name" value="Rab_GTPases_membrane_traffic"/>
</dbReference>
<dbReference type="PROSITE" id="PS51419">
    <property type="entry name" value="RAB"/>
    <property type="match status" value="1"/>
</dbReference>
<dbReference type="InterPro" id="IPR027417">
    <property type="entry name" value="P-loop_NTPase"/>
</dbReference>
<dbReference type="NCBIfam" id="TIGR00231">
    <property type="entry name" value="small_GTP"/>
    <property type="match status" value="1"/>
</dbReference>
<dbReference type="Pfam" id="PF00071">
    <property type="entry name" value="Ras"/>
    <property type="match status" value="1"/>
</dbReference>
<reference evidence="8 9" key="3">
    <citation type="journal article" date="2016" name="Sci. Rep.">
        <title>Genome-wide diversity and gene expression profiling of Babesia microti isolates identify polymorphic genes that mediate host-pathogen interactions.</title>
        <authorList>
            <person name="Silva J.C."/>
            <person name="Cornillot E."/>
            <person name="McCracken C."/>
            <person name="Usmani-Brown S."/>
            <person name="Dwivedi A."/>
            <person name="Ifeonu O.O."/>
            <person name="Crabtree J."/>
            <person name="Gotia H.T."/>
            <person name="Virji A.Z."/>
            <person name="Reynes C."/>
            <person name="Colinge J."/>
            <person name="Kumar V."/>
            <person name="Lawres L."/>
            <person name="Pazzi J.E."/>
            <person name="Pablo J.V."/>
            <person name="Hung C."/>
            <person name="Brancato J."/>
            <person name="Kumari P."/>
            <person name="Orvis J."/>
            <person name="Tretina K."/>
            <person name="Chibucos M."/>
            <person name="Ott S."/>
            <person name="Sadzewicz L."/>
            <person name="Sengamalay N."/>
            <person name="Shetty A.C."/>
            <person name="Su Q."/>
            <person name="Tallon L."/>
            <person name="Fraser C.M."/>
            <person name="Frutos R."/>
            <person name="Molina D.M."/>
            <person name="Krause P.J."/>
            <person name="Ben Mamoun C."/>
        </authorList>
    </citation>
    <scope>NUCLEOTIDE SEQUENCE [LARGE SCALE GENOMIC DNA]</scope>
    <source>
        <strain evidence="8 9">RI</strain>
    </source>
</reference>
<comment type="similarity">
    <text evidence="2">Belongs to the small GTPase superfamily. Rab family.</text>
</comment>
<dbReference type="VEuPathDB" id="PiroplasmaDB:BMR1_02g02755"/>
<dbReference type="GO" id="GO:0005525">
    <property type="term" value="F:GTP binding"/>
    <property type="evidence" value="ECO:0007669"/>
    <property type="project" value="UniProtKB-KW"/>
</dbReference>
<dbReference type="Proteomes" id="UP000002899">
    <property type="component" value="Chromosome II"/>
</dbReference>
<sequence>MSSGAYDHLYKIILIGDATVGKSYLLSRYIKNSLPPVAKATIGVEFATRTVPLQTGGTVKAQIWDTAGQERYRSITSAHYRRAVGAVLVYDVTNRQSFTNVQKWLDELRQAAEPDVIVILVGNKVDLLDKSPLARQVPLQMAQKFAEECNIQHFEASAVTGYNVKQIFEHLLQEIFNLQSRAAVNMVVHSESVKYSGPHFHREFGANEAIREDKRSLPSCIYLGKSIQILPCCNDQ</sequence>
<evidence type="ECO:0000256" key="1">
    <source>
        <dbReference type="ARBA" id="ARBA00004635"/>
    </source>
</evidence>